<feature type="transmembrane region" description="Helical" evidence="1">
    <location>
        <begin position="228"/>
        <end position="246"/>
    </location>
</feature>
<keyword evidence="1" id="KW-0812">Transmembrane</keyword>
<proteinExistence type="predicted"/>
<organism evidence="2 3">
    <name type="scientific">Acidovorax delafieldii 2AN</name>
    <dbReference type="NCBI Taxonomy" id="573060"/>
    <lineage>
        <taxon>Bacteria</taxon>
        <taxon>Pseudomonadati</taxon>
        <taxon>Pseudomonadota</taxon>
        <taxon>Betaproteobacteria</taxon>
        <taxon>Burkholderiales</taxon>
        <taxon>Comamonadaceae</taxon>
        <taxon>Acidovorax</taxon>
    </lineage>
</organism>
<feature type="transmembrane region" description="Helical" evidence="1">
    <location>
        <begin position="21"/>
        <end position="39"/>
    </location>
</feature>
<evidence type="ECO:0000313" key="2">
    <source>
        <dbReference type="EMBL" id="EER60149.1"/>
    </source>
</evidence>
<protein>
    <submittedName>
        <fullName evidence="2">Uncharacterized protein</fullName>
    </submittedName>
</protein>
<comment type="caution">
    <text evidence="2">The sequence shown here is derived from an EMBL/GenBank/DDBJ whole genome shotgun (WGS) entry which is preliminary data.</text>
</comment>
<gene>
    <name evidence="2" type="ORF">AcdelDRAFT_2281</name>
</gene>
<reference evidence="2 3" key="1">
    <citation type="submission" date="2009-05" db="EMBL/GenBank/DDBJ databases">
        <title>The draft genome of Acidovorax delafieldii 2AN.</title>
        <authorList>
            <consortium name="US DOE Joint Genome Institute (JGI-PGF)"/>
            <person name="Lucas S."/>
            <person name="Copeland A."/>
            <person name="Lapidus A."/>
            <person name="Glavina del Rio T."/>
            <person name="Tice H."/>
            <person name="Bruce D."/>
            <person name="Goodwin L."/>
            <person name="Pitluck S."/>
            <person name="Larimer F."/>
            <person name="Land M.L."/>
            <person name="Hauser L."/>
            <person name="Shelobolina E.S."/>
            <person name="Picardal F."/>
            <person name="Roden E."/>
            <person name="Emerson D."/>
        </authorList>
    </citation>
    <scope>NUCLEOTIDE SEQUENCE [LARGE SCALE GENOMIC DNA]</scope>
    <source>
        <strain evidence="2 3">2AN</strain>
    </source>
</reference>
<keyword evidence="1" id="KW-0472">Membrane</keyword>
<dbReference type="EMBL" id="ACQT01000072">
    <property type="protein sequence ID" value="EER60149.1"/>
    <property type="molecule type" value="Genomic_DNA"/>
</dbReference>
<keyword evidence="1" id="KW-1133">Transmembrane helix</keyword>
<feature type="transmembrane region" description="Helical" evidence="1">
    <location>
        <begin position="97"/>
        <end position="116"/>
    </location>
</feature>
<accession>C5T5V1</accession>
<feature type="transmembrane region" description="Helical" evidence="1">
    <location>
        <begin position="342"/>
        <end position="363"/>
    </location>
</feature>
<feature type="transmembrane region" description="Helical" evidence="1">
    <location>
        <begin position="122"/>
        <end position="140"/>
    </location>
</feature>
<evidence type="ECO:0000256" key="1">
    <source>
        <dbReference type="SAM" id="Phobius"/>
    </source>
</evidence>
<keyword evidence="3" id="KW-1185">Reference proteome</keyword>
<dbReference type="AlphaFoldDB" id="C5T5V1"/>
<name>C5T5V1_ACIDE</name>
<feature type="transmembrane region" description="Helical" evidence="1">
    <location>
        <begin position="303"/>
        <end position="322"/>
    </location>
</feature>
<dbReference type="PATRIC" id="fig|573060.9.peg.2822"/>
<evidence type="ECO:0000313" key="3">
    <source>
        <dbReference type="Proteomes" id="UP000003856"/>
    </source>
</evidence>
<feature type="transmembrane region" description="Helical" evidence="1">
    <location>
        <begin position="266"/>
        <end position="291"/>
    </location>
</feature>
<sequence>MLLWAFHPELPRYFATELTEPIFLFGLLGWMHAMAQIWVSDKTTLPMAAQGAVMLTVTLLSRPVLQLLAPAGLAFCIACLAYWHFNPRRTGATDYRKAVGCISWSLALGLLLPLALVLKNGMVFGLWGLGTGSGTGLYLGTHPLFQGAEPPFLGFNYDVNILAGLKAKDGDHLGLVADRAARNAALWQIQSMAPAEAVAFFSRKLWWWLAHHPAQIDVFGSALRKLRLFELLVLMAGTTSIVYRWFRGVSLSPHQAVGSQPNKMETARLTFAATLLMLFALMVIQLIPILYNSRYSSALLDPWLIPLAACSVAYLTASIRFAATLQKSQWSLEIVARQGASVAPTVMMLTCVTTIAITLYNVVGKRESTSVDSGHMGQTLQHLSITSLDRVKTNGMKAHGSQMWVTTESPSVLQVRLEQDDIEKMAQIPLFNALWETEVALRTEKGQHCRKAEVSYQTADGAILQPHYRRPLLLPVLADGVIQRLVTHANGELRPRQPGSLRTVLHCPVGTLVEWRQTRFLESRHPWDAANHIRP</sequence>
<feature type="transmembrane region" description="Helical" evidence="1">
    <location>
        <begin position="64"/>
        <end position="85"/>
    </location>
</feature>
<dbReference type="Proteomes" id="UP000003856">
    <property type="component" value="Unassembled WGS sequence"/>
</dbReference>